<evidence type="ECO:0000313" key="3">
    <source>
        <dbReference type="Proteomes" id="UP001162162"/>
    </source>
</evidence>
<proteinExistence type="predicted"/>
<protein>
    <submittedName>
        <fullName evidence="2">Uncharacterized protein</fullName>
    </submittedName>
</protein>
<feature type="compositionally biased region" description="Low complexity" evidence="1">
    <location>
        <begin position="385"/>
        <end position="402"/>
    </location>
</feature>
<dbReference type="AlphaFoldDB" id="A0AAV8Y112"/>
<gene>
    <name evidence="2" type="ORF">NQ318_017692</name>
</gene>
<dbReference type="Proteomes" id="UP001162162">
    <property type="component" value="Unassembled WGS sequence"/>
</dbReference>
<feature type="region of interest" description="Disordered" evidence="1">
    <location>
        <begin position="317"/>
        <end position="402"/>
    </location>
</feature>
<organism evidence="2 3">
    <name type="scientific">Aromia moschata</name>
    <dbReference type="NCBI Taxonomy" id="1265417"/>
    <lineage>
        <taxon>Eukaryota</taxon>
        <taxon>Metazoa</taxon>
        <taxon>Ecdysozoa</taxon>
        <taxon>Arthropoda</taxon>
        <taxon>Hexapoda</taxon>
        <taxon>Insecta</taxon>
        <taxon>Pterygota</taxon>
        <taxon>Neoptera</taxon>
        <taxon>Endopterygota</taxon>
        <taxon>Coleoptera</taxon>
        <taxon>Polyphaga</taxon>
        <taxon>Cucujiformia</taxon>
        <taxon>Chrysomeloidea</taxon>
        <taxon>Cerambycidae</taxon>
        <taxon>Cerambycinae</taxon>
        <taxon>Callichromatini</taxon>
        <taxon>Aromia</taxon>
    </lineage>
</organism>
<evidence type="ECO:0000256" key="1">
    <source>
        <dbReference type="SAM" id="MobiDB-lite"/>
    </source>
</evidence>
<evidence type="ECO:0000313" key="2">
    <source>
        <dbReference type="EMBL" id="KAJ8944373.1"/>
    </source>
</evidence>
<name>A0AAV8Y112_9CUCU</name>
<feature type="compositionally biased region" description="Polar residues" evidence="1">
    <location>
        <begin position="344"/>
        <end position="377"/>
    </location>
</feature>
<comment type="caution">
    <text evidence="2">The sequence shown here is derived from an EMBL/GenBank/DDBJ whole genome shotgun (WGS) entry which is preliminary data.</text>
</comment>
<keyword evidence="3" id="KW-1185">Reference proteome</keyword>
<accession>A0AAV8Y112</accession>
<feature type="compositionally biased region" description="Acidic residues" evidence="1">
    <location>
        <begin position="326"/>
        <end position="336"/>
    </location>
</feature>
<dbReference type="EMBL" id="JAPWTK010000255">
    <property type="protein sequence ID" value="KAJ8944373.1"/>
    <property type="molecule type" value="Genomic_DNA"/>
</dbReference>
<sequence length="402" mass="45785">MQGKMDYKCGHWLIERPYGSSRRRQDIEPMIDLTNDSDAGSPFTCGKRKSETEANLDFKRPHYSPKNYGKEVFIMHNNEKVQVIDGEPRKPEDFNRYIITNIPHFGYLGAIQHDISNEIDVSWPFENKLLRFPSVASATEFLQERLSSLLQPIPQTFKISVIVLTSIDLQNAQPINASILSGHYICGEFGCYNVKTVTKKFCIEKLHMTKDELLVIFAKRAQAFVRKKIEDLAALLSIQKYDLGRYDIVKILNMAEKEIQEQRQLEKRNASEKNILQLRKRELALKVFSMISVLPEEQRSNENINFRRILSGNSVTAPRSITEPIEIPDSDEEDKSDDNKNAALDSQSQSIPEVQADSQSFPEVSTPEMQASSISENTSKDVDRSVLVSVPVSPMPQSKVRS</sequence>
<reference evidence="2" key="1">
    <citation type="journal article" date="2023" name="Insect Mol. Biol.">
        <title>Genome sequencing provides insights into the evolution of gene families encoding plant cell wall-degrading enzymes in longhorned beetles.</title>
        <authorList>
            <person name="Shin N.R."/>
            <person name="Okamura Y."/>
            <person name="Kirsch R."/>
            <person name="Pauchet Y."/>
        </authorList>
    </citation>
    <scope>NUCLEOTIDE SEQUENCE</scope>
    <source>
        <strain evidence="2">AMC_N1</strain>
    </source>
</reference>